<dbReference type="EMBL" id="CP002546">
    <property type="protein sequence ID" value="ADY59930.1"/>
    <property type="molecule type" value="Genomic_DNA"/>
</dbReference>
<evidence type="ECO:0000256" key="1">
    <source>
        <dbReference type="SAM" id="MobiDB-lite"/>
    </source>
</evidence>
<dbReference type="HOGENOM" id="CLU_696094_0_0_0"/>
<accession>F0SM05</accession>
<evidence type="ECO:0000313" key="3">
    <source>
        <dbReference type="Proteomes" id="UP000006860"/>
    </source>
</evidence>
<protein>
    <submittedName>
        <fullName evidence="2">Uncharacterized protein</fullName>
    </submittedName>
</protein>
<keyword evidence="3" id="KW-1185">Reference proteome</keyword>
<dbReference type="eggNOG" id="ENOG5033IDJ">
    <property type="taxonomic scope" value="Bacteria"/>
</dbReference>
<dbReference type="Proteomes" id="UP000006860">
    <property type="component" value="Chromosome"/>
</dbReference>
<reference evidence="3" key="1">
    <citation type="submission" date="2011-02" db="EMBL/GenBank/DDBJ databases">
        <title>The complete genome of Planctomyces brasiliensis DSM 5305.</title>
        <authorList>
            <person name="Lucas S."/>
            <person name="Copeland A."/>
            <person name="Lapidus A."/>
            <person name="Bruce D."/>
            <person name="Goodwin L."/>
            <person name="Pitluck S."/>
            <person name="Kyrpides N."/>
            <person name="Mavromatis K."/>
            <person name="Pagani I."/>
            <person name="Ivanova N."/>
            <person name="Ovchinnikova G."/>
            <person name="Lu M."/>
            <person name="Detter J.C."/>
            <person name="Han C."/>
            <person name="Land M."/>
            <person name="Hauser L."/>
            <person name="Markowitz V."/>
            <person name="Cheng J.-F."/>
            <person name="Hugenholtz P."/>
            <person name="Woyke T."/>
            <person name="Wu D."/>
            <person name="Tindall B."/>
            <person name="Pomrenke H.G."/>
            <person name="Brambilla E."/>
            <person name="Klenk H.-P."/>
            <person name="Eisen J.A."/>
        </authorList>
    </citation>
    <scope>NUCLEOTIDE SEQUENCE [LARGE SCALE GENOMIC DNA]</scope>
    <source>
        <strain evidence="3">ATCC 49424 / DSM 5305 / JCM 21570 / NBRC 103401 / IFAM 1448</strain>
    </source>
</reference>
<evidence type="ECO:0000313" key="2">
    <source>
        <dbReference type="EMBL" id="ADY59930.1"/>
    </source>
</evidence>
<proteinExistence type="predicted"/>
<dbReference type="AlphaFoldDB" id="F0SM05"/>
<sequence length="441" mass="48551">MLCAALLLVTLPGRAADENPLDQLRDRSAETRWKSLRDRLADRRADRKDRKHDKDTEEGNPALGEAETHAGESESPTVSYPLPQTTQPDWQQAPVAARPLPAPAPRPTSSPAIASPIPAPVPRPAPAAVAIKPMASEPVYQELFQLEELTATSETKEAQKPANGPFSAGPEAAPHPGSMPAGAVRELYSTPETPSLVISHPTPLSVPSSKKPGLLPRMPLPPAPTGGDFRTAQNDPVPPLGGSRLDSELPMRKPEPLLNFDPDRNSIDDYLYSEKDYIKPVNQIAPFADYEPDPDVRESDPYRNLCPHPEGDSEEFLCPDIAELPRSDVKPSRHFAHLDYPWVASNVCHYPLYFEDVSTERYGHFHRPLVQPFVSVGRFGVQFLGLPYQMAMHQPAEPTYPLGYFRPGDVGAPKLYYQVPLNFKAAVTAVGVYTGWFFVIP</sequence>
<gene>
    <name evidence="2" type="ordered locus">Plabr_2328</name>
</gene>
<feature type="region of interest" description="Disordered" evidence="1">
    <location>
        <begin position="146"/>
        <end position="260"/>
    </location>
</feature>
<name>F0SM05_RUBBR</name>
<dbReference type="STRING" id="756272.Plabr_2328"/>
<feature type="compositionally biased region" description="Basic and acidic residues" evidence="1">
    <location>
        <begin position="23"/>
        <end position="57"/>
    </location>
</feature>
<feature type="compositionally biased region" description="Basic and acidic residues" evidence="1">
    <location>
        <begin position="245"/>
        <end position="260"/>
    </location>
</feature>
<dbReference type="KEGG" id="pbs:Plabr_2328"/>
<feature type="region of interest" description="Disordered" evidence="1">
    <location>
        <begin position="14"/>
        <end position="125"/>
    </location>
</feature>
<organism evidence="2 3">
    <name type="scientific">Rubinisphaera brasiliensis (strain ATCC 49424 / DSM 5305 / JCM 21570 / IAM 15109 / NBRC 103401 / IFAM 1448)</name>
    <name type="common">Planctomyces brasiliensis</name>
    <dbReference type="NCBI Taxonomy" id="756272"/>
    <lineage>
        <taxon>Bacteria</taxon>
        <taxon>Pseudomonadati</taxon>
        <taxon>Planctomycetota</taxon>
        <taxon>Planctomycetia</taxon>
        <taxon>Planctomycetales</taxon>
        <taxon>Planctomycetaceae</taxon>
        <taxon>Rubinisphaera</taxon>
    </lineage>
</organism>
<feature type="compositionally biased region" description="Polar residues" evidence="1">
    <location>
        <begin position="74"/>
        <end position="90"/>
    </location>
</feature>